<feature type="region of interest" description="Disordered" evidence="1">
    <location>
        <begin position="1"/>
        <end position="47"/>
    </location>
</feature>
<dbReference type="AlphaFoldDB" id="A0A238VJZ8"/>
<proteinExistence type="predicted"/>
<sequence>MSQEPLHRWPQSTSAAQALPPVPSESSRNLLNVSSSGRSRPPHCGRAATAHLNTSQRFSNSATTSMIVNRTTGSRVVVIPRASRSSDRSFQCLSASSRAVRLASVTDQKHHKSRIHEPSHRAFFGHHSGKRRRQRAGSGIPVRGLCTCDRSSCRTYARRVSPSAAHLFGCLVLPPIDDSLSHLISDIPSD</sequence>
<protein>
    <submittedName>
        <fullName evidence="2">Uncharacterized protein</fullName>
    </submittedName>
</protein>
<reference evidence="2 3" key="1">
    <citation type="submission" date="2017-06" db="EMBL/GenBank/DDBJ databases">
        <authorList>
            <person name="Kim H.J."/>
            <person name="Triplett B.A."/>
        </authorList>
    </citation>
    <scope>NUCLEOTIDE SEQUENCE [LARGE SCALE GENOMIC DNA]</scope>
    <source>
        <strain evidence="2 3">DSM 8800</strain>
    </source>
</reference>
<accession>A0A238VJZ8</accession>
<feature type="compositionally biased region" description="Polar residues" evidence="1">
    <location>
        <begin position="24"/>
        <end position="38"/>
    </location>
</feature>
<evidence type="ECO:0000256" key="1">
    <source>
        <dbReference type="SAM" id="MobiDB-lite"/>
    </source>
</evidence>
<evidence type="ECO:0000313" key="2">
    <source>
        <dbReference type="EMBL" id="SNR34437.1"/>
    </source>
</evidence>
<organism evidence="2 3">
    <name type="scientific">Halorubrum vacuolatum</name>
    <name type="common">Natronobacterium vacuolatum</name>
    <dbReference type="NCBI Taxonomy" id="63740"/>
    <lineage>
        <taxon>Archaea</taxon>
        <taxon>Methanobacteriati</taxon>
        <taxon>Methanobacteriota</taxon>
        <taxon>Stenosarchaea group</taxon>
        <taxon>Halobacteria</taxon>
        <taxon>Halobacteriales</taxon>
        <taxon>Haloferacaceae</taxon>
        <taxon>Halorubrum</taxon>
    </lineage>
</organism>
<evidence type="ECO:0000313" key="3">
    <source>
        <dbReference type="Proteomes" id="UP000198397"/>
    </source>
</evidence>
<keyword evidence="3" id="KW-1185">Reference proteome</keyword>
<gene>
    <name evidence="2" type="ORF">SAMN06264855_1034</name>
</gene>
<dbReference type="Proteomes" id="UP000198397">
    <property type="component" value="Unassembled WGS sequence"/>
</dbReference>
<dbReference type="EMBL" id="FZNQ01000003">
    <property type="protein sequence ID" value="SNR34437.1"/>
    <property type="molecule type" value="Genomic_DNA"/>
</dbReference>
<name>A0A238VJZ8_HALVU</name>